<reference evidence="2" key="1">
    <citation type="journal article" date="2019" name="G3 (Bethesda)">
        <title>Genome Assemblies of Two Rare Opportunistic Yeast Pathogens: Diutina rugosa (syn. Candida rugosa) and Trichomonascus ciferrii (syn. Candida ciferrii).</title>
        <authorList>
            <person name="Mixao V."/>
            <person name="Saus E."/>
            <person name="Hansen A.P."/>
            <person name="Lass-Florl C."/>
            <person name="Gabaldon T."/>
        </authorList>
    </citation>
    <scope>NUCLEOTIDE SEQUENCE</scope>
    <source>
        <strain evidence="2">CBS 4856</strain>
    </source>
</reference>
<dbReference type="AlphaFoldDB" id="A0A642V4C5"/>
<sequence length="95" mass="10163">MEKQKSATTNEAPGPSAADDEPVILKEQAPPASEDNKTTTAQEEPNAFDLPDDHQGFDNDLDALLDSVGQQQPGQSADDMGGLFGDDFDFIIPDQ</sequence>
<feature type="compositionally biased region" description="Polar residues" evidence="1">
    <location>
        <begin position="1"/>
        <end position="11"/>
    </location>
</feature>
<dbReference type="EMBL" id="SWFS01000378">
    <property type="protein sequence ID" value="KAA8907508.1"/>
    <property type="molecule type" value="Genomic_DNA"/>
</dbReference>
<gene>
    <name evidence="2" type="ORF">TRICI_004984</name>
</gene>
<organism evidence="2 3">
    <name type="scientific">Trichomonascus ciferrii</name>
    <dbReference type="NCBI Taxonomy" id="44093"/>
    <lineage>
        <taxon>Eukaryota</taxon>
        <taxon>Fungi</taxon>
        <taxon>Dikarya</taxon>
        <taxon>Ascomycota</taxon>
        <taxon>Saccharomycotina</taxon>
        <taxon>Dipodascomycetes</taxon>
        <taxon>Dipodascales</taxon>
        <taxon>Trichomonascaceae</taxon>
        <taxon>Trichomonascus</taxon>
        <taxon>Trichomonascus ciferrii complex</taxon>
    </lineage>
</organism>
<protein>
    <submittedName>
        <fullName evidence="2">Uncharacterized protein</fullName>
    </submittedName>
</protein>
<proteinExistence type="predicted"/>
<feature type="region of interest" description="Disordered" evidence="1">
    <location>
        <begin position="1"/>
        <end position="95"/>
    </location>
</feature>
<dbReference type="Proteomes" id="UP000761534">
    <property type="component" value="Unassembled WGS sequence"/>
</dbReference>
<comment type="caution">
    <text evidence="2">The sequence shown here is derived from an EMBL/GenBank/DDBJ whole genome shotgun (WGS) entry which is preliminary data.</text>
</comment>
<name>A0A642V4C5_9ASCO</name>
<evidence type="ECO:0000313" key="2">
    <source>
        <dbReference type="EMBL" id="KAA8907508.1"/>
    </source>
</evidence>
<evidence type="ECO:0000313" key="3">
    <source>
        <dbReference type="Proteomes" id="UP000761534"/>
    </source>
</evidence>
<evidence type="ECO:0000256" key="1">
    <source>
        <dbReference type="SAM" id="MobiDB-lite"/>
    </source>
</evidence>
<keyword evidence="3" id="KW-1185">Reference proteome</keyword>
<accession>A0A642V4C5</accession>
<dbReference type="VEuPathDB" id="FungiDB:TRICI_004984"/>